<reference evidence="1" key="1">
    <citation type="submission" date="2020-05" db="EMBL/GenBank/DDBJ databases">
        <authorList>
            <person name="Chiriac C."/>
            <person name="Salcher M."/>
            <person name="Ghai R."/>
            <person name="Kavagutti S V."/>
        </authorList>
    </citation>
    <scope>NUCLEOTIDE SEQUENCE</scope>
</reference>
<gene>
    <name evidence="1" type="ORF">UFOPK3967_02995</name>
</gene>
<proteinExistence type="predicted"/>
<organism evidence="1">
    <name type="scientific">freshwater metagenome</name>
    <dbReference type="NCBI Taxonomy" id="449393"/>
    <lineage>
        <taxon>unclassified sequences</taxon>
        <taxon>metagenomes</taxon>
        <taxon>ecological metagenomes</taxon>
    </lineage>
</organism>
<protein>
    <submittedName>
        <fullName evidence="1">Unannotated protein</fullName>
    </submittedName>
</protein>
<accession>A0A6J7R897</accession>
<name>A0A6J7R897_9ZZZZ</name>
<dbReference type="EMBL" id="CAFBOS010000286">
    <property type="protein sequence ID" value="CAB5025019.1"/>
    <property type="molecule type" value="Genomic_DNA"/>
</dbReference>
<dbReference type="AlphaFoldDB" id="A0A6J7R897"/>
<sequence length="155" mass="16195">MGVEQPSGQGVAGQVEHFEVLGGGVHDGEAIAREHLGQRLERHGQRIDECDAALPGNLYEGHLRVVGALAMELGIDGVARLVEEFGDQIVECRGGGDDAVLGHCVPAQPASVPETNGKPAASQALVPPAMFTASTPLLRRNVDAVRLRPPAAQIT</sequence>
<evidence type="ECO:0000313" key="1">
    <source>
        <dbReference type="EMBL" id="CAB5025019.1"/>
    </source>
</evidence>